<gene>
    <name evidence="2" type="ORF">SCA03_03110</name>
</gene>
<dbReference type="AlphaFoldDB" id="A0A4Y3QUS2"/>
<comment type="caution">
    <text evidence="2">The sequence shown here is derived from an EMBL/GenBank/DDBJ whole genome shotgun (WGS) entry which is preliminary data.</text>
</comment>
<evidence type="ECO:0000313" key="2">
    <source>
        <dbReference type="EMBL" id="GEB47760.1"/>
    </source>
</evidence>
<dbReference type="Proteomes" id="UP000319210">
    <property type="component" value="Unassembled WGS sequence"/>
</dbReference>
<feature type="compositionally biased region" description="Pro residues" evidence="1">
    <location>
        <begin position="13"/>
        <end position="22"/>
    </location>
</feature>
<keyword evidence="3" id="KW-1185">Reference proteome</keyword>
<accession>A0A4Y3QUS2</accession>
<feature type="region of interest" description="Disordered" evidence="1">
    <location>
        <begin position="1"/>
        <end position="28"/>
    </location>
</feature>
<evidence type="ECO:0000256" key="1">
    <source>
        <dbReference type="SAM" id="MobiDB-lite"/>
    </source>
</evidence>
<feature type="compositionally biased region" description="Low complexity" evidence="1">
    <location>
        <begin position="44"/>
        <end position="70"/>
    </location>
</feature>
<dbReference type="EMBL" id="BJMM01000002">
    <property type="protein sequence ID" value="GEB47760.1"/>
    <property type="molecule type" value="Genomic_DNA"/>
</dbReference>
<proteinExistence type="predicted"/>
<name>A0A4Y3QUS2_STRCI</name>
<feature type="region of interest" description="Disordered" evidence="1">
    <location>
        <begin position="42"/>
        <end position="70"/>
    </location>
</feature>
<reference evidence="2 3" key="1">
    <citation type="submission" date="2019-06" db="EMBL/GenBank/DDBJ databases">
        <title>Whole genome shotgun sequence of Streptomyces cacaoi subsp. cacaoi NBRC 12748.</title>
        <authorList>
            <person name="Hosoyama A."/>
            <person name="Uohara A."/>
            <person name="Ohji S."/>
            <person name="Ichikawa N."/>
        </authorList>
    </citation>
    <scope>NUCLEOTIDE SEQUENCE [LARGE SCALE GENOMIC DNA]</scope>
    <source>
        <strain evidence="2 3">NBRC 12748</strain>
    </source>
</reference>
<evidence type="ECO:0000313" key="3">
    <source>
        <dbReference type="Proteomes" id="UP000319210"/>
    </source>
</evidence>
<protein>
    <submittedName>
        <fullName evidence="2">Uncharacterized protein</fullName>
    </submittedName>
</protein>
<organism evidence="2 3">
    <name type="scientific">Streptomyces cacaoi</name>
    <dbReference type="NCBI Taxonomy" id="1898"/>
    <lineage>
        <taxon>Bacteria</taxon>
        <taxon>Bacillati</taxon>
        <taxon>Actinomycetota</taxon>
        <taxon>Actinomycetes</taxon>
        <taxon>Kitasatosporales</taxon>
        <taxon>Streptomycetaceae</taxon>
        <taxon>Streptomyces</taxon>
    </lineage>
</organism>
<sequence length="70" mass="6890">MPVDEEVFEEPGAAPPAGPTPTAPTGSTRPAVLAVCIVPVASLPFGGPTRPPHRGGTAAGPEPRPEPAAS</sequence>